<proteinExistence type="predicted"/>
<protein>
    <submittedName>
        <fullName evidence="1">Uncharacterized protein</fullName>
    </submittedName>
</protein>
<dbReference type="KEGG" id="poj:PtoMrB4_15740"/>
<sequence length="107" mass="11878">MAANVGWAELCEAHHCPSAGVDAVRTAHRILRTRPWCHRRSPLPPTNQGMAANVGWAELCEAHHCPGAGFDAVRTAHRILRTRCREQADTRSERKVHPAFYMGALDS</sequence>
<name>A0A679GLM2_9GAMM</name>
<evidence type="ECO:0000313" key="1">
    <source>
        <dbReference type="EMBL" id="BCA27597.1"/>
    </source>
</evidence>
<reference evidence="1 2" key="1">
    <citation type="journal article" date="2020" name="Microbiol. Resour. Announc.">
        <title>Complete genome sequence of Pseudomonas otitidis strain MrB4, isolated from Lake Biwa in Japan.</title>
        <authorList>
            <person name="Miyazaki K."/>
            <person name="Hase E."/>
            <person name="Maruya T."/>
        </authorList>
    </citation>
    <scope>NUCLEOTIDE SEQUENCE [LARGE SCALE GENOMIC DNA]</scope>
    <source>
        <strain evidence="1 2">MrB4</strain>
    </source>
</reference>
<gene>
    <name evidence="1" type="ORF">PtoMrB4_15740</name>
</gene>
<evidence type="ECO:0000313" key="2">
    <source>
        <dbReference type="Proteomes" id="UP000501237"/>
    </source>
</evidence>
<accession>A0A679GLM2</accession>
<dbReference type="Proteomes" id="UP000501237">
    <property type="component" value="Chromosome"/>
</dbReference>
<dbReference type="AlphaFoldDB" id="A0A679GLM2"/>
<dbReference type="EMBL" id="AP022642">
    <property type="protein sequence ID" value="BCA27597.1"/>
    <property type="molecule type" value="Genomic_DNA"/>
</dbReference>
<organism evidence="1 2">
    <name type="scientific">Metapseudomonas otitidis</name>
    <dbReference type="NCBI Taxonomy" id="319939"/>
    <lineage>
        <taxon>Bacteria</taxon>
        <taxon>Pseudomonadati</taxon>
        <taxon>Pseudomonadota</taxon>
        <taxon>Gammaproteobacteria</taxon>
        <taxon>Pseudomonadales</taxon>
        <taxon>Pseudomonadaceae</taxon>
        <taxon>Metapseudomonas</taxon>
    </lineage>
</organism>